<evidence type="ECO:0000256" key="1">
    <source>
        <dbReference type="SAM" id="MobiDB-lite"/>
    </source>
</evidence>
<protein>
    <submittedName>
        <fullName evidence="2">Uncharacterized protein</fullName>
    </submittedName>
</protein>
<dbReference type="EMBL" id="JACYXJ010000005">
    <property type="protein sequence ID" value="MBD8877550.1"/>
    <property type="molecule type" value="Genomic_DNA"/>
</dbReference>
<keyword evidence="3" id="KW-1185">Reference proteome</keyword>
<dbReference type="Proteomes" id="UP000615687">
    <property type="component" value="Unassembled WGS sequence"/>
</dbReference>
<gene>
    <name evidence="2" type="ORF">IG617_14730</name>
</gene>
<feature type="region of interest" description="Disordered" evidence="1">
    <location>
        <begin position="51"/>
        <end position="78"/>
    </location>
</feature>
<evidence type="ECO:0000313" key="3">
    <source>
        <dbReference type="Proteomes" id="UP000615687"/>
    </source>
</evidence>
<comment type="caution">
    <text evidence="2">The sequence shown here is derived from an EMBL/GenBank/DDBJ whole genome shotgun (WGS) entry which is preliminary data.</text>
</comment>
<accession>A0ABR9CER5</accession>
<evidence type="ECO:0000313" key="2">
    <source>
        <dbReference type="EMBL" id="MBD8877550.1"/>
    </source>
</evidence>
<name>A0ABR9CER5_9HYPH</name>
<dbReference type="RefSeq" id="WP_192110005.1">
    <property type="nucleotide sequence ID" value="NZ_JACYXJ010000005.1"/>
</dbReference>
<reference evidence="2 3" key="1">
    <citation type="submission" date="2020-09" db="EMBL/GenBank/DDBJ databases">
        <title>The genome sequence of type strain Labrenzia polysiphoniae KACC 19711.</title>
        <authorList>
            <person name="Liu Y."/>
        </authorList>
    </citation>
    <scope>NUCLEOTIDE SEQUENCE [LARGE SCALE GENOMIC DNA]</scope>
    <source>
        <strain evidence="2 3">KACC 19711</strain>
    </source>
</reference>
<sequence length="78" mass="8395">MMVEPKSSATILALADLADLSAKQLEEGRSIEEVIETLRSAALAVRTVIAPEEDSLDAEMETADEEESQSEEKSDISA</sequence>
<feature type="compositionally biased region" description="Acidic residues" evidence="1">
    <location>
        <begin position="51"/>
        <end position="69"/>
    </location>
</feature>
<organism evidence="2 3">
    <name type="scientific">Roseibium polysiphoniae</name>
    <dbReference type="NCBI Taxonomy" id="2571221"/>
    <lineage>
        <taxon>Bacteria</taxon>
        <taxon>Pseudomonadati</taxon>
        <taxon>Pseudomonadota</taxon>
        <taxon>Alphaproteobacteria</taxon>
        <taxon>Hyphomicrobiales</taxon>
        <taxon>Stappiaceae</taxon>
        <taxon>Roseibium</taxon>
    </lineage>
</organism>
<proteinExistence type="predicted"/>